<dbReference type="EMBL" id="JAACYS010000040">
    <property type="protein sequence ID" value="NCU17951.1"/>
    <property type="molecule type" value="Genomic_DNA"/>
</dbReference>
<dbReference type="Proteomes" id="UP000743899">
    <property type="component" value="Unassembled WGS sequence"/>
</dbReference>
<dbReference type="RefSeq" id="WP_161920780.1">
    <property type="nucleotide sequence ID" value="NZ_JAACYS010000040.1"/>
</dbReference>
<protein>
    <submittedName>
        <fullName evidence="1">Uncharacterized protein</fullName>
    </submittedName>
</protein>
<name>A0ABX0A3J6_9BACI</name>
<gene>
    <name evidence="1" type="ORF">GW534_09445</name>
</gene>
<reference evidence="1 2" key="1">
    <citation type="submission" date="2020-01" db="EMBL/GenBank/DDBJ databases">
        <title>A novel Bacillus sp. from Pasinler.</title>
        <authorList>
            <person name="Adiguzel A."/>
            <person name="Ay H."/>
            <person name="Baltaci M.O."/>
        </authorList>
    </citation>
    <scope>NUCLEOTIDE SEQUENCE [LARGE SCALE GENOMIC DNA]</scope>
    <source>
        <strain evidence="1 2">P1</strain>
    </source>
</reference>
<keyword evidence="2" id="KW-1185">Reference proteome</keyword>
<evidence type="ECO:0000313" key="1">
    <source>
        <dbReference type="EMBL" id="NCU17951.1"/>
    </source>
</evidence>
<evidence type="ECO:0000313" key="2">
    <source>
        <dbReference type="Proteomes" id="UP000743899"/>
    </source>
</evidence>
<sequence length="52" mass="6143">MEREAERRAGEKIYIQMVFSIIIQSFFTNQKSIQFELDPVAGPVFFFLTQKL</sequence>
<comment type="caution">
    <text evidence="1">The sequence shown here is derived from an EMBL/GenBank/DDBJ whole genome shotgun (WGS) entry which is preliminary data.</text>
</comment>
<organism evidence="1 2">
    <name type="scientific">Pallidibacillus pasinlerensis</name>
    <dbReference type="NCBI Taxonomy" id="2703818"/>
    <lineage>
        <taxon>Bacteria</taxon>
        <taxon>Bacillati</taxon>
        <taxon>Bacillota</taxon>
        <taxon>Bacilli</taxon>
        <taxon>Bacillales</taxon>
        <taxon>Bacillaceae</taxon>
        <taxon>Pallidibacillus</taxon>
    </lineage>
</organism>
<accession>A0ABX0A3J6</accession>
<proteinExistence type="predicted"/>